<reference evidence="2 3" key="1">
    <citation type="journal article" date="2006" name="Science">
        <title>Genome of rice cluster I archaea -- the key methane producers in the rice rhizosphere.</title>
        <authorList>
            <person name="Erkel C."/>
            <person name="Kube M."/>
            <person name="Reinhardt R."/>
            <person name="Liesack W."/>
        </authorList>
    </citation>
    <scope>NUCLEOTIDE SEQUENCE [LARGE SCALE GENOMIC DNA]</scope>
    <source>
        <strain evidence="3">DSM 22066 / NBRC 105507 / MRE50</strain>
    </source>
</reference>
<name>Q0W5A3_METAR</name>
<protein>
    <submittedName>
        <fullName evidence="2">Uncharacterized protein</fullName>
    </submittedName>
</protein>
<dbReference type="STRING" id="351160.RCIX1134"/>
<accession>Q0W5A3</accession>
<keyword evidence="1" id="KW-1133">Transmembrane helix</keyword>
<keyword evidence="1" id="KW-0812">Transmembrane</keyword>
<gene>
    <name evidence="2" type="ORF">RCIX1134</name>
</gene>
<dbReference type="EMBL" id="AM114193">
    <property type="protein sequence ID" value="CAJ36440.1"/>
    <property type="molecule type" value="Genomic_DNA"/>
</dbReference>
<evidence type="ECO:0000313" key="2">
    <source>
        <dbReference type="EMBL" id="CAJ36440.1"/>
    </source>
</evidence>
<organism evidence="2 3">
    <name type="scientific">Methanocella arvoryzae (strain DSM 22066 / NBRC 105507 / MRE50)</name>
    <dbReference type="NCBI Taxonomy" id="351160"/>
    <lineage>
        <taxon>Archaea</taxon>
        <taxon>Methanobacteriati</taxon>
        <taxon>Methanobacteriota</taxon>
        <taxon>Stenosarchaea group</taxon>
        <taxon>Methanomicrobia</taxon>
        <taxon>Methanocellales</taxon>
        <taxon>Methanocellaceae</taxon>
        <taxon>Methanocella</taxon>
    </lineage>
</organism>
<proteinExistence type="predicted"/>
<evidence type="ECO:0000313" key="3">
    <source>
        <dbReference type="Proteomes" id="UP000000663"/>
    </source>
</evidence>
<dbReference type="AlphaFoldDB" id="Q0W5A3"/>
<feature type="transmembrane region" description="Helical" evidence="1">
    <location>
        <begin position="79"/>
        <end position="96"/>
    </location>
</feature>
<keyword evidence="1" id="KW-0472">Membrane</keyword>
<dbReference type="KEGG" id="rci:RCIX1134"/>
<dbReference type="Proteomes" id="UP000000663">
    <property type="component" value="Chromosome"/>
</dbReference>
<feature type="transmembrane region" description="Helical" evidence="1">
    <location>
        <begin position="108"/>
        <end position="127"/>
    </location>
</feature>
<evidence type="ECO:0000256" key="1">
    <source>
        <dbReference type="SAM" id="Phobius"/>
    </source>
</evidence>
<keyword evidence="3" id="KW-1185">Reference proteome</keyword>
<sequence>MIIVSTTGVLRYRSTYFFLIGPGASSSTALMKTHFFSSLTGMALPPLNLIRPSATMTLSSSVSSISSMTPVAGFCLRRFFFGPLLVAACAGAALGAEASSSKGVSGTLAEAAALPLGSTSMAAFSILASMTSLSSRPMIRLSVSAGFSDIFASYWLTASLRSVMSTSAPAAESFCSILSKMVVPAPSIDIIPYRH</sequence>